<feature type="compositionally biased region" description="Basic and acidic residues" evidence="8">
    <location>
        <begin position="489"/>
        <end position="501"/>
    </location>
</feature>
<evidence type="ECO:0000256" key="4">
    <source>
        <dbReference type="ARBA" id="ARBA00022741"/>
    </source>
</evidence>
<feature type="binding site" evidence="7">
    <location>
        <position position="179"/>
    </location>
    <ligand>
        <name>ATP</name>
        <dbReference type="ChEBI" id="CHEBI:30616"/>
    </ligand>
</feature>
<dbReference type="InterPro" id="IPR050108">
    <property type="entry name" value="CDK"/>
</dbReference>
<dbReference type="Gene3D" id="1.10.510.10">
    <property type="entry name" value="Transferase(Phosphotransferase) domain 1"/>
    <property type="match status" value="1"/>
</dbReference>
<dbReference type="Gramene" id="arahy.Tifrunner.gnm2.ann2.Ah13g466000.1">
    <property type="protein sequence ID" value="arahy.Tifrunner.gnm2.ann2.Ah13g466000.1-CDS"/>
    <property type="gene ID" value="arahy.Tifrunner.gnm2.ann2.Ah13g466000"/>
</dbReference>
<dbReference type="OrthoDB" id="1732493at2759"/>
<reference evidence="10 11" key="1">
    <citation type="submission" date="2019-01" db="EMBL/GenBank/DDBJ databases">
        <title>Sequencing of cultivated peanut Arachis hypogaea provides insights into genome evolution and oil improvement.</title>
        <authorList>
            <person name="Chen X."/>
        </authorList>
    </citation>
    <scope>NUCLEOTIDE SEQUENCE [LARGE SCALE GENOMIC DNA]</scope>
    <source>
        <strain evidence="11">cv. Fuhuasheng</strain>
        <tissue evidence="10">Leaves</tissue>
    </source>
</reference>
<dbReference type="PANTHER" id="PTHR24056:SF221">
    <property type="entry name" value="OS02G0304500 PROTEIN"/>
    <property type="match status" value="1"/>
</dbReference>
<evidence type="ECO:0000256" key="6">
    <source>
        <dbReference type="ARBA" id="ARBA00022840"/>
    </source>
</evidence>
<dbReference type="GO" id="GO:0005634">
    <property type="term" value="C:nucleus"/>
    <property type="evidence" value="ECO:0007669"/>
    <property type="project" value="TreeGrafter"/>
</dbReference>
<evidence type="ECO:0000256" key="7">
    <source>
        <dbReference type="PROSITE-ProRule" id="PRU10141"/>
    </source>
</evidence>
<comment type="similarity">
    <text evidence="1">Belongs to the protein kinase superfamily. CMGC Ser/Thr protein kinase family. CDC2/CDKX subfamily.</text>
</comment>
<evidence type="ECO:0000256" key="2">
    <source>
        <dbReference type="ARBA" id="ARBA00022527"/>
    </source>
</evidence>
<accession>A0A444ZXN1</accession>
<protein>
    <recommendedName>
        <fullName evidence="9">Protein kinase domain-containing protein</fullName>
    </recommendedName>
</protein>
<dbReference type="EMBL" id="SDMP01000013">
    <property type="protein sequence ID" value="RYR18937.1"/>
    <property type="molecule type" value="Genomic_DNA"/>
</dbReference>
<dbReference type="PROSITE" id="PS00107">
    <property type="entry name" value="PROTEIN_KINASE_ATP"/>
    <property type="match status" value="1"/>
</dbReference>
<name>A0A444ZXN1_ARAHY</name>
<organism evidence="10 11">
    <name type="scientific">Arachis hypogaea</name>
    <name type="common">Peanut</name>
    <dbReference type="NCBI Taxonomy" id="3818"/>
    <lineage>
        <taxon>Eukaryota</taxon>
        <taxon>Viridiplantae</taxon>
        <taxon>Streptophyta</taxon>
        <taxon>Embryophyta</taxon>
        <taxon>Tracheophyta</taxon>
        <taxon>Spermatophyta</taxon>
        <taxon>Magnoliopsida</taxon>
        <taxon>eudicotyledons</taxon>
        <taxon>Gunneridae</taxon>
        <taxon>Pentapetalae</taxon>
        <taxon>rosids</taxon>
        <taxon>fabids</taxon>
        <taxon>Fabales</taxon>
        <taxon>Fabaceae</taxon>
        <taxon>Papilionoideae</taxon>
        <taxon>50 kb inversion clade</taxon>
        <taxon>dalbergioids sensu lato</taxon>
        <taxon>Dalbergieae</taxon>
        <taxon>Pterocarpus clade</taxon>
        <taxon>Arachis</taxon>
    </lineage>
</organism>
<dbReference type="Pfam" id="PF00069">
    <property type="entry name" value="Pkinase"/>
    <property type="match status" value="1"/>
</dbReference>
<dbReference type="InterPro" id="IPR008271">
    <property type="entry name" value="Ser/Thr_kinase_AS"/>
</dbReference>
<dbReference type="FunFam" id="1.10.510.10:FF:000624">
    <property type="entry name" value="Mitogen-activated protein kinase"/>
    <property type="match status" value="1"/>
</dbReference>
<dbReference type="Proteomes" id="UP000289738">
    <property type="component" value="Chromosome B03"/>
</dbReference>
<feature type="compositionally biased region" description="Basic residues" evidence="8">
    <location>
        <begin position="453"/>
        <end position="463"/>
    </location>
</feature>
<dbReference type="GO" id="GO:0008353">
    <property type="term" value="F:RNA polymerase II CTD heptapeptide repeat kinase activity"/>
    <property type="evidence" value="ECO:0007669"/>
    <property type="project" value="TreeGrafter"/>
</dbReference>
<feature type="region of interest" description="Disordered" evidence="8">
    <location>
        <begin position="22"/>
        <end position="72"/>
    </location>
</feature>
<feature type="region of interest" description="Disordered" evidence="8">
    <location>
        <begin position="446"/>
        <end position="502"/>
    </location>
</feature>
<keyword evidence="6 7" id="KW-0067">ATP-binding</keyword>
<dbReference type="GO" id="GO:0005524">
    <property type="term" value="F:ATP binding"/>
    <property type="evidence" value="ECO:0007669"/>
    <property type="project" value="UniProtKB-UniRule"/>
</dbReference>
<keyword evidence="11" id="KW-1185">Reference proteome</keyword>
<feature type="compositionally biased region" description="Polar residues" evidence="8">
    <location>
        <begin position="467"/>
        <end position="488"/>
    </location>
</feature>
<feature type="compositionally biased region" description="Low complexity" evidence="8">
    <location>
        <begin position="31"/>
        <end position="47"/>
    </location>
</feature>
<dbReference type="InterPro" id="IPR000719">
    <property type="entry name" value="Prot_kinase_dom"/>
</dbReference>
<evidence type="ECO:0000256" key="5">
    <source>
        <dbReference type="ARBA" id="ARBA00022777"/>
    </source>
</evidence>
<evidence type="ECO:0000256" key="3">
    <source>
        <dbReference type="ARBA" id="ARBA00022679"/>
    </source>
</evidence>
<evidence type="ECO:0000256" key="1">
    <source>
        <dbReference type="ARBA" id="ARBA00006485"/>
    </source>
</evidence>
<dbReference type="InterPro" id="IPR017441">
    <property type="entry name" value="Protein_kinase_ATP_BS"/>
</dbReference>
<dbReference type="FunFam" id="3.30.200.20:FF:000021">
    <property type="entry name" value="probable serine/threonine-protein kinase At1g54610"/>
    <property type="match status" value="1"/>
</dbReference>
<dbReference type="AlphaFoldDB" id="A0A444ZXN1"/>
<dbReference type="GO" id="GO:0000307">
    <property type="term" value="C:cyclin-dependent protein kinase holoenzyme complex"/>
    <property type="evidence" value="ECO:0007669"/>
    <property type="project" value="TreeGrafter"/>
</dbReference>
<dbReference type="SUPFAM" id="SSF56112">
    <property type="entry name" value="Protein kinase-like (PK-like)"/>
    <property type="match status" value="1"/>
</dbReference>
<dbReference type="PANTHER" id="PTHR24056">
    <property type="entry name" value="CELL DIVISION PROTEIN KINASE"/>
    <property type="match status" value="1"/>
</dbReference>
<proteinExistence type="inferred from homology"/>
<dbReference type="GO" id="GO:0032968">
    <property type="term" value="P:positive regulation of transcription elongation by RNA polymerase II"/>
    <property type="evidence" value="ECO:0007669"/>
    <property type="project" value="TreeGrafter"/>
</dbReference>
<evidence type="ECO:0000313" key="10">
    <source>
        <dbReference type="EMBL" id="RYR18937.1"/>
    </source>
</evidence>
<sequence length="601" mass="68255">MGCVNGKLDSPIQKRRNLNRLKKEYAYANPKLTSSSSASTMKLKSYSNHSSNRKVSVSHPKDNYSKLRTGGYGYTDKEKEKIEEKKTEKSVATNDIGKLMEEESKLSEDNMKKKNKIAGYEVGEGWPKWLADNIPKEVLSALVAKSADSYEKLDKIGRGTYSNVYKARDKDTGKIVALKKVRFDTSDSESIKFMAREIMILQKLDHPNVIKLRGLATSRMQYSLYLVFDYMQCDLSRIISRPDERLTEPHIKCYMQQLLAGLQHCHERGIIHRDIKSSNLLIDRRGSLKIADFGLANVKHQGPLTNRVVTLWYRAPELLLGSTDYGYDIDLWSAGCLLAEMFVGRPFMPGRTEVEQLHLIFKLCGSPPEDYWIKMKLRSSYLPSQHYKPNYEDYFQGFPSSSLDLLTTLLHLDPACRGSAASALETEFFKTSPLACDPSTLPVIYKEEDERSHKRRKRRKGHNNKGQISSKTRTTGTNVSEKNQTAEQSSKEQKIQVEEKGSSINTSLQLIEEKSMNTSTSMSPIFLSTERKSPKTEGHPNALKNIKNYTLLQASFDIMNRNEGNELGPLRRSFSALEFRLDHLEKLSSLYGPNKNLGLGI</sequence>
<dbReference type="STRING" id="3818.A0A444ZXN1"/>
<dbReference type="PROSITE" id="PS00108">
    <property type="entry name" value="PROTEIN_KINASE_ST"/>
    <property type="match status" value="1"/>
</dbReference>
<dbReference type="Gene3D" id="3.30.200.20">
    <property type="entry name" value="Phosphorylase Kinase, domain 1"/>
    <property type="match status" value="1"/>
</dbReference>
<feature type="region of interest" description="Disordered" evidence="8">
    <location>
        <begin position="514"/>
        <end position="542"/>
    </location>
</feature>
<evidence type="ECO:0000259" key="9">
    <source>
        <dbReference type="PROSITE" id="PS50011"/>
    </source>
</evidence>
<comment type="caution">
    <text evidence="10">The sequence shown here is derived from an EMBL/GenBank/DDBJ whole genome shotgun (WGS) entry which is preliminary data.</text>
</comment>
<feature type="domain" description="Protein kinase" evidence="9">
    <location>
        <begin position="150"/>
        <end position="429"/>
    </location>
</feature>
<keyword evidence="4 7" id="KW-0547">Nucleotide-binding</keyword>
<feature type="compositionally biased region" description="Basic and acidic residues" evidence="8">
    <location>
        <begin position="529"/>
        <end position="538"/>
    </location>
</feature>
<dbReference type="PROSITE" id="PS50011">
    <property type="entry name" value="PROTEIN_KINASE_DOM"/>
    <property type="match status" value="1"/>
</dbReference>
<dbReference type="SMR" id="A0A444ZXN1"/>
<dbReference type="SMART" id="SM00220">
    <property type="entry name" value="S_TKc"/>
    <property type="match status" value="1"/>
</dbReference>
<evidence type="ECO:0000313" key="11">
    <source>
        <dbReference type="Proteomes" id="UP000289738"/>
    </source>
</evidence>
<dbReference type="InterPro" id="IPR011009">
    <property type="entry name" value="Kinase-like_dom_sf"/>
</dbReference>
<keyword evidence="2" id="KW-0723">Serine/threonine-protein kinase</keyword>
<gene>
    <name evidence="10" type="ORF">Ahy_B03g063560</name>
</gene>
<evidence type="ECO:0000256" key="8">
    <source>
        <dbReference type="SAM" id="MobiDB-lite"/>
    </source>
</evidence>
<keyword evidence="3" id="KW-0808">Transferase</keyword>
<keyword evidence="5" id="KW-0418">Kinase</keyword>